<accession>L8GS94</accession>
<dbReference type="GeneID" id="14916436"/>
<evidence type="ECO:0000313" key="2">
    <source>
        <dbReference type="Proteomes" id="UP000011083"/>
    </source>
</evidence>
<dbReference type="Proteomes" id="UP000011083">
    <property type="component" value="Unassembled WGS sequence"/>
</dbReference>
<dbReference type="AlphaFoldDB" id="L8GS94"/>
<proteinExistence type="predicted"/>
<reference evidence="1 2" key="1">
    <citation type="journal article" date="2013" name="Genome Biol.">
        <title>Genome of Acanthamoeba castellanii highlights extensive lateral gene transfer and early evolution of tyrosine kinase signaling.</title>
        <authorList>
            <person name="Clarke M."/>
            <person name="Lohan A.J."/>
            <person name="Liu B."/>
            <person name="Lagkouvardos I."/>
            <person name="Roy S."/>
            <person name="Zafar N."/>
            <person name="Bertelli C."/>
            <person name="Schilde C."/>
            <person name="Kianianmomeni A."/>
            <person name="Burglin T.R."/>
            <person name="Frech C."/>
            <person name="Turcotte B."/>
            <person name="Kopec K.O."/>
            <person name="Synnott J.M."/>
            <person name="Choo C."/>
            <person name="Paponov I."/>
            <person name="Finkler A."/>
            <person name="Soon Heng Tan C."/>
            <person name="Hutchins A.P."/>
            <person name="Weinmeier T."/>
            <person name="Rattei T."/>
            <person name="Chu J.S."/>
            <person name="Gimenez G."/>
            <person name="Irimia M."/>
            <person name="Rigden D.J."/>
            <person name="Fitzpatrick D.A."/>
            <person name="Lorenzo-Morales J."/>
            <person name="Bateman A."/>
            <person name="Chiu C.H."/>
            <person name="Tang P."/>
            <person name="Hegemann P."/>
            <person name="Fromm H."/>
            <person name="Raoult D."/>
            <person name="Greub G."/>
            <person name="Miranda-Saavedra D."/>
            <person name="Chen N."/>
            <person name="Nash P."/>
            <person name="Ginger M.L."/>
            <person name="Horn M."/>
            <person name="Schaap P."/>
            <person name="Caler L."/>
            <person name="Loftus B."/>
        </authorList>
    </citation>
    <scope>NUCLEOTIDE SEQUENCE [LARGE SCALE GENOMIC DNA]</scope>
    <source>
        <strain evidence="1 2">Neff</strain>
    </source>
</reference>
<protein>
    <submittedName>
        <fullName evidence="1">Uncharacterized protein</fullName>
    </submittedName>
</protein>
<dbReference type="VEuPathDB" id="AmoebaDB:ACA1_078650"/>
<gene>
    <name evidence="1" type="ORF">ACA1_078650</name>
</gene>
<evidence type="ECO:0000313" key="1">
    <source>
        <dbReference type="EMBL" id="ELR15802.1"/>
    </source>
</evidence>
<dbReference type="RefSeq" id="XP_004337815.1">
    <property type="nucleotide sequence ID" value="XM_004337767.1"/>
</dbReference>
<name>L8GS94_ACACF</name>
<keyword evidence="2" id="KW-1185">Reference proteome</keyword>
<dbReference type="KEGG" id="acan:ACA1_078650"/>
<organism evidence="1 2">
    <name type="scientific">Acanthamoeba castellanii (strain ATCC 30010 / Neff)</name>
    <dbReference type="NCBI Taxonomy" id="1257118"/>
    <lineage>
        <taxon>Eukaryota</taxon>
        <taxon>Amoebozoa</taxon>
        <taxon>Discosea</taxon>
        <taxon>Longamoebia</taxon>
        <taxon>Centramoebida</taxon>
        <taxon>Acanthamoebidae</taxon>
        <taxon>Acanthamoeba</taxon>
    </lineage>
</organism>
<dbReference type="EMBL" id="KB008022">
    <property type="protein sequence ID" value="ELR15802.1"/>
    <property type="molecule type" value="Genomic_DNA"/>
</dbReference>
<sequence>MGRDVQAVVTKAASPVACLTTTMVAENGTAARAIAAVEREVRSLVSPALVNTPRGSITFAASESALPLVQSVNASGCLHSSLISHGRALPAAEALGQTQRAGARPRRARPVASAKPKSMLAVISCGPFREGVITLLLTCLGSGEVRKHCEYELVGAAEDEHSLVLLFIHPLAPPADVTILIAEKCHGKPVVLVWAQDTMGHQPKDLPQLDYEPCASLELWYNSSFSFFFPPALDHPDRNERALAHFEETLRHLRLLPPASPAAEAAQQPASNRKKSH</sequence>